<evidence type="ECO:0000313" key="3">
    <source>
        <dbReference type="EMBL" id="KAH3686132.1"/>
    </source>
</evidence>
<evidence type="ECO:0000313" key="4">
    <source>
        <dbReference type="Proteomes" id="UP000774326"/>
    </source>
</evidence>
<feature type="region of interest" description="Disordered" evidence="2">
    <location>
        <begin position="28"/>
        <end position="66"/>
    </location>
</feature>
<dbReference type="OrthoDB" id="5302254at2759"/>
<comment type="caution">
    <text evidence="3">The sequence shown here is derived from an EMBL/GenBank/DDBJ whole genome shotgun (WGS) entry which is preliminary data.</text>
</comment>
<keyword evidence="4" id="KW-1185">Reference proteome</keyword>
<dbReference type="EMBL" id="JAEUBG010001601">
    <property type="protein sequence ID" value="KAH3686132.1"/>
    <property type="molecule type" value="Genomic_DNA"/>
</dbReference>
<feature type="compositionally biased region" description="Low complexity" evidence="2">
    <location>
        <begin position="28"/>
        <end position="37"/>
    </location>
</feature>
<dbReference type="Pfam" id="PF10471">
    <property type="entry name" value="ANAPC_CDC26"/>
    <property type="match status" value="1"/>
</dbReference>
<reference evidence="3" key="2">
    <citation type="submission" date="2021-01" db="EMBL/GenBank/DDBJ databases">
        <authorList>
            <person name="Schikora-Tamarit M.A."/>
        </authorList>
    </citation>
    <scope>NUCLEOTIDE SEQUENCE</scope>
    <source>
        <strain evidence="3">CBS2887</strain>
    </source>
</reference>
<organism evidence="3 4">
    <name type="scientific">Wickerhamomyces pijperi</name>
    <name type="common">Yeast</name>
    <name type="synonym">Pichia pijperi</name>
    <dbReference type="NCBI Taxonomy" id="599730"/>
    <lineage>
        <taxon>Eukaryota</taxon>
        <taxon>Fungi</taxon>
        <taxon>Dikarya</taxon>
        <taxon>Ascomycota</taxon>
        <taxon>Saccharomycotina</taxon>
        <taxon>Saccharomycetes</taxon>
        <taxon>Phaffomycetales</taxon>
        <taxon>Wickerhamomycetaceae</taxon>
        <taxon>Wickerhamomyces</taxon>
    </lineage>
</organism>
<accession>A0A9P8Q850</accession>
<dbReference type="GO" id="GO:0031145">
    <property type="term" value="P:anaphase-promoting complex-dependent catabolic process"/>
    <property type="evidence" value="ECO:0007669"/>
    <property type="project" value="InterPro"/>
</dbReference>
<proteinExistence type="predicted"/>
<feature type="compositionally biased region" description="Polar residues" evidence="2">
    <location>
        <begin position="38"/>
        <end position="66"/>
    </location>
</feature>
<reference evidence="3" key="1">
    <citation type="journal article" date="2021" name="Open Biol.">
        <title>Shared evolutionary footprints suggest mitochondrial oxidative damage underlies multiple complex I losses in fungi.</title>
        <authorList>
            <person name="Schikora-Tamarit M.A."/>
            <person name="Marcet-Houben M."/>
            <person name="Nosek J."/>
            <person name="Gabaldon T."/>
        </authorList>
    </citation>
    <scope>NUCLEOTIDE SEQUENCE</scope>
    <source>
        <strain evidence="3">CBS2887</strain>
    </source>
</reference>
<evidence type="ECO:0000256" key="2">
    <source>
        <dbReference type="SAM" id="MobiDB-lite"/>
    </source>
</evidence>
<evidence type="ECO:0000256" key="1">
    <source>
        <dbReference type="ARBA" id="ARBA00022786"/>
    </source>
</evidence>
<dbReference type="Proteomes" id="UP000774326">
    <property type="component" value="Unassembled WGS sequence"/>
</dbReference>
<sequence>MIRRAPTTIKLTPEDVLDYDDEKLRQQQQLQLQKQLQPGQSRTNSQGGLYTASSFNQNSINGSQDSVLQRLQSIKSKDERIGVRSNR</sequence>
<dbReference type="InterPro" id="IPR018860">
    <property type="entry name" value="APC_suCDC26"/>
</dbReference>
<gene>
    <name evidence="3" type="ORF">WICPIJ_002896</name>
</gene>
<dbReference type="AlphaFoldDB" id="A0A9P8Q850"/>
<keyword evidence="1" id="KW-0833">Ubl conjugation pathway</keyword>
<name>A0A9P8Q850_WICPI</name>
<dbReference type="GO" id="GO:0005680">
    <property type="term" value="C:anaphase-promoting complex"/>
    <property type="evidence" value="ECO:0007669"/>
    <property type="project" value="InterPro"/>
</dbReference>
<protein>
    <submittedName>
        <fullName evidence="3">Uncharacterized protein</fullName>
    </submittedName>
</protein>